<dbReference type="Proteomes" id="UP000823886">
    <property type="component" value="Unassembled WGS sequence"/>
</dbReference>
<evidence type="ECO:0000313" key="3">
    <source>
        <dbReference type="Proteomes" id="UP000823886"/>
    </source>
</evidence>
<gene>
    <name evidence="2" type="ORF">H9753_00045</name>
</gene>
<dbReference type="Pfam" id="PF00753">
    <property type="entry name" value="Lactamase_B"/>
    <property type="match status" value="1"/>
</dbReference>
<dbReference type="EMBL" id="DWVZ01000001">
    <property type="protein sequence ID" value="HJC61992.1"/>
    <property type="molecule type" value="Genomic_DNA"/>
</dbReference>
<dbReference type="GO" id="GO:0016740">
    <property type="term" value="F:transferase activity"/>
    <property type="evidence" value="ECO:0007669"/>
    <property type="project" value="TreeGrafter"/>
</dbReference>
<comment type="caution">
    <text evidence="2">The sequence shown here is derived from an EMBL/GenBank/DDBJ whole genome shotgun (WGS) entry which is preliminary data.</text>
</comment>
<dbReference type="InterPro" id="IPR001279">
    <property type="entry name" value="Metallo-B-lactamas"/>
</dbReference>
<name>A0A9D2TB40_9FIRM</name>
<dbReference type="PANTHER" id="PTHR13754">
    <property type="entry name" value="METALLO-BETA-LACTAMASE SUPERFAMILY PROTEIN"/>
    <property type="match status" value="1"/>
</dbReference>
<accession>A0A9D2TB40</accession>
<dbReference type="SUPFAM" id="SSF56281">
    <property type="entry name" value="Metallo-hydrolase/oxidoreductase"/>
    <property type="match status" value="1"/>
</dbReference>
<evidence type="ECO:0000259" key="1">
    <source>
        <dbReference type="Pfam" id="PF00753"/>
    </source>
</evidence>
<sequence length="279" mass="30962">MRITVMIENTGQEGMCAEHGLSLYIEYNGGRYLLDTGATSAFLANADKLGIPLDQVDMAFLSHSHYDHSGGFEGFFQRNSKAKVYLQEKAKEACYKITDNERSYIGIPKHLLAAYPERFCFLEKDFLAARGVWVLPHTTKGLEKRGKRAHMYREKEGDFNTDDFAHEQSLVFETEKGLIVLNSCSHGGIVNIVREAEEALGRKVYAVVGGFHLMGTDGIQTMAFTEEEVIGLGRDLLALGVEEIYTGHCTGAPAYEILAENFKGHVHDLAAGTRITFPS</sequence>
<evidence type="ECO:0000313" key="2">
    <source>
        <dbReference type="EMBL" id="HJC61992.1"/>
    </source>
</evidence>
<dbReference type="InterPro" id="IPR036866">
    <property type="entry name" value="RibonucZ/Hydroxyglut_hydro"/>
</dbReference>
<dbReference type="AlphaFoldDB" id="A0A9D2TB40"/>
<dbReference type="Gene3D" id="3.60.15.10">
    <property type="entry name" value="Ribonuclease Z/Hydroxyacylglutathione hydrolase-like"/>
    <property type="match status" value="1"/>
</dbReference>
<dbReference type="InterPro" id="IPR052926">
    <property type="entry name" value="Metallo-beta-lactamase_dom"/>
</dbReference>
<reference evidence="2" key="1">
    <citation type="journal article" date="2021" name="PeerJ">
        <title>Extensive microbial diversity within the chicken gut microbiome revealed by metagenomics and culture.</title>
        <authorList>
            <person name="Gilroy R."/>
            <person name="Ravi A."/>
            <person name="Getino M."/>
            <person name="Pursley I."/>
            <person name="Horton D.L."/>
            <person name="Alikhan N.F."/>
            <person name="Baker D."/>
            <person name="Gharbi K."/>
            <person name="Hall N."/>
            <person name="Watson M."/>
            <person name="Adriaenssens E.M."/>
            <person name="Foster-Nyarko E."/>
            <person name="Jarju S."/>
            <person name="Secka A."/>
            <person name="Antonio M."/>
            <person name="Oren A."/>
            <person name="Chaudhuri R.R."/>
            <person name="La Ragione R."/>
            <person name="Hildebrand F."/>
            <person name="Pallen M.J."/>
        </authorList>
    </citation>
    <scope>NUCLEOTIDE SEQUENCE</scope>
    <source>
        <strain evidence="2">ChiBcec2-3848</strain>
    </source>
</reference>
<organism evidence="2 3">
    <name type="scientific">Candidatus Blautia merdavium</name>
    <dbReference type="NCBI Taxonomy" id="2838494"/>
    <lineage>
        <taxon>Bacteria</taxon>
        <taxon>Bacillati</taxon>
        <taxon>Bacillota</taxon>
        <taxon>Clostridia</taxon>
        <taxon>Lachnospirales</taxon>
        <taxon>Lachnospiraceae</taxon>
        <taxon>Blautia</taxon>
    </lineage>
</organism>
<protein>
    <submittedName>
        <fullName evidence="2">MBL fold metallo-hydrolase</fullName>
    </submittedName>
</protein>
<reference evidence="2" key="2">
    <citation type="submission" date="2021-04" db="EMBL/GenBank/DDBJ databases">
        <authorList>
            <person name="Gilroy R."/>
        </authorList>
    </citation>
    <scope>NUCLEOTIDE SEQUENCE</scope>
    <source>
        <strain evidence="2">ChiBcec2-3848</strain>
    </source>
</reference>
<dbReference type="CDD" id="cd07713">
    <property type="entry name" value="DHPS-like_MBL-fold"/>
    <property type="match status" value="1"/>
</dbReference>
<dbReference type="InterPro" id="IPR041712">
    <property type="entry name" value="DHPS-like_MBL-fold"/>
</dbReference>
<feature type="domain" description="Metallo-beta-lactamase" evidence="1">
    <location>
        <begin position="20"/>
        <end position="125"/>
    </location>
</feature>
<proteinExistence type="predicted"/>
<dbReference type="PANTHER" id="PTHR13754:SF13">
    <property type="entry name" value="METALLO-BETA-LACTAMASE SUPERFAMILY PROTEIN (AFU_ORTHOLOGUE AFUA_3G07630)"/>
    <property type="match status" value="1"/>
</dbReference>